<dbReference type="AlphaFoldDB" id="A0A6C0IQ75"/>
<proteinExistence type="predicted"/>
<accession>A0A6C0IQ75</accession>
<name>A0A6C0IQ75_9ZZZZ</name>
<reference evidence="1" key="1">
    <citation type="journal article" date="2020" name="Nature">
        <title>Giant virus diversity and host interactions through global metagenomics.</title>
        <authorList>
            <person name="Schulz F."/>
            <person name="Roux S."/>
            <person name="Paez-Espino D."/>
            <person name="Jungbluth S."/>
            <person name="Walsh D.A."/>
            <person name="Denef V.J."/>
            <person name="McMahon K.D."/>
            <person name="Konstantinidis K.T."/>
            <person name="Eloe-Fadrosh E.A."/>
            <person name="Kyrpides N.C."/>
            <person name="Woyke T."/>
        </authorList>
    </citation>
    <scope>NUCLEOTIDE SEQUENCE</scope>
    <source>
        <strain evidence="1">GVMAG-M-3300024261-26</strain>
    </source>
</reference>
<protein>
    <submittedName>
        <fullName evidence="1">Uncharacterized protein</fullName>
    </submittedName>
</protein>
<dbReference type="EMBL" id="MN740228">
    <property type="protein sequence ID" value="QHT94596.1"/>
    <property type="molecule type" value="Genomic_DNA"/>
</dbReference>
<sequence length="110" mass="12406">MTTKLNSSNYAKLNEDMTALFRTGLYSGVAITLYTDEAGTSVFVYNNVPIDNKKVSKVTKTAAYTDKDSGELVKAHVDVFFDDGNWSICTDEVDECWYTLEGIPVQRRRF</sequence>
<evidence type="ECO:0000313" key="1">
    <source>
        <dbReference type="EMBL" id="QHT94596.1"/>
    </source>
</evidence>
<organism evidence="1">
    <name type="scientific">viral metagenome</name>
    <dbReference type="NCBI Taxonomy" id="1070528"/>
    <lineage>
        <taxon>unclassified sequences</taxon>
        <taxon>metagenomes</taxon>
        <taxon>organismal metagenomes</taxon>
    </lineage>
</organism>